<keyword evidence="3 11" id="KW-0812">Transmembrane</keyword>
<dbReference type="STRING" id="1314777.A0A165AGP2"/>
<dbReference type="OrthoDB" id="5576752at2759"/>
<evidence type="ECO:0000256" key="2">
    <source>
        <dbReference type="ARBA" id="ARBA00006780"/>
    </source>
</evidence>
<evidence type="ECO:0000256" key="6">
    <source>
        <dbReference type="ARBA" id="ARBA00023128"/>
    </source>
</evidence>
<dbReference type="Pfam" id="PF07960">
    <property type="entry name" value="CBP4"/>
    <property type="match status" value="1"/>
</dbReference>
<evidence type="ECO:0000313" key="12">
    <source>
        <dbReference type="EMBL" id="KZS98969.1"/>
    </source>
</evidence>
<reference evidence="12 13" key="1">
    <citation type="journal article" date="2016" name="Mol. Biol. Evol.">
        <title>Comparative Genomics of Early-Diverging Mushroom-Forming Fungi Provides Insights into the Origins of Lignocellulose Decay Capabilities.</title>
        <authorList>
            <person name="Nagy L.G."/>
            <person name="Riley R."/>
            <person name="Tritt A."/>
            <person name="Adam C."/>
            <person name="Daum C."/>
            <person name="Floudas D."/>
            <person name="Sun H."/>
            <person name="Yadav J.S."/>
            <person name="Pangilinan J."/>
            <person name="Larsson K.H."/>
            <person name="Matsuura K."/>
            <person name="Barry K."/>
            <person name="Labutti K."/>
            <person name="Kuo R."/>
            <person name="Ohm R.A."/>
            <person name="Bhattacharya S.S."/>
            <person name="Shirouzu T."/>
            <person name="Yoshinaga Y."/>
            <person name="Martin F.M."/>
            <person name="Grigoriev I.V."/>
            <person name="Hibbett D.S."/>
        </authorList>
    </citation>
    <scope>NUCLEOTIDE SEQUENCE [LARGE SCALE GENOMIC DNA]</scope>
    <source>
        <strain evidence="12 13">HHB9708</strain>
    </source>
</reference>
<evidence type="ECO:0000256" key="5">
    <source>
        <dbReference type="ARBA" id="ARBA00022989"/>
    </source>
</evidence>
<dbReference type="AlphaFoldDB" id="A0A165AGP2"/>
<keyword evidence="8" id="KW-0143">Chaperone</keyword>
<feature type="compositionally biased region" description="Polar residues" evidence="10">
    <location>
        <begin position="62"/>
        <end position="74"/>
    </location>
</feature>
<name>A0A165AGP2_9AGAM</name>
<feature type="compositionally biased region" description="Basic and acidic residues" evidence="10">
    <location>
        <begin position="76"/>
        <end position="86"/>
    </location>
</feature>
<comment type="similarity">
    <text evidence="2">Belongs to the CBP4 family.</text>
</comment>
<proteinExistence type="inferred from homology"/>
<evidence type="ECO:0000256" key="1">
    <source>
        <dbReference type="ARBA" id="ARBA00004434"/>
    </source>
</evidence>
<accession>A0A165AGP2</accession>
<evidence type="ECO:0000256" key="8">
    <source>
        <dbReference type="ARBA" id="ARBA00023186"/>
    </source>
</evidence>
<keyword evidence="6" id="KW-0496">Mitochondrion</keyword>
<evidence type="ECO:0000256" key="7">
    <source>
        <dbReference type="ARBA" id="ARBA00023136"/>
    </source>
</evidence>
<feature type="transmembrane region" description="Helical" evidence="11">
    <location>
        <begin position="12"/>
        <end position="32"/>
    </location>
</feature>
<evidence type="ECO:0000256" key="10">
    <source>
        <dbReference type="SAM" id="MobiDB-lite"/>
    </source>
</evidence>
<evidence type="ECO:0000256" key="11">
    <source>
        <dbReference type="SAM" id="Phobius"/>
    </source>
</evidence>
<evidence type="ECO:0000256" key="9">
    <source>
        <dbReference type="ARBA" id="ARBA00025413"/>
    </source>
</evidence>
<evidence type="ECO:0008006" key="14">
    <source>
        <dbReference type="Google" id="ProtNLM"/>
    </source>
</evidence>
<sequence>MSVPRTRTPWGKISLATFGLIGTGWLLMKVVVPTPEQTYNSLAPDLKRQADAIRAARLARENASNPQLQSQLTNPDADKPVWAGEK</sequence>
<keyword evidence="13" id="KW-1185">Reference proteome</keyword>
<dbReference type="EMBL" id="KV419394">
    <property type="protein sequence ID" value="KZS98969.1"/>
    <property type="molecule type" value="Genomic_DNA"/>
</dbReference>
<evidence type="ECO:0000256" key="4">
    <source>
        <dbReference type="ARBA" id="ARBA00022792"/>
    </source>
</evidence>
<keyword evidence="5 11" id="KW-1133">Transmembrane helix</keyword>
<protein>
    <recommendedName>
        <fullName evidence="14">Cytochrome b mRNA-processing protein 4</fullName>
    </recommendedName>
</protein>
<evidence type="ECO:0000313" key="13">
    <source>
        <dbReference type="Proteomes" id="UP000076722"/>
    </source>
</evidence>
<feature type="region of interest" description="Disordered" evidence="10">
    <location>
        <begin position="60"/>
        <end position="86"/>
    </location>
</feature>
<organism evidence="12 13">
    <name type="scientific">Sistotremastrum niveocremeum HHB9708</name>
    <dbReference type="NCBI Taxonomy" id="1314777"/>
    <lineage>
        <taxon>Eukaryota</taxon>
        <taxon>Fungi</taxon>
        <taxon>Dikarya</taxon>
        <taxon>Basidiomycota</taxon>
        <taxon>Agaricomycotina</taxon>
        <taxon>Agaricomycetes</taxon>
        <taxon>Sistotremastrales</taxon>
        <taxon>Sistotremastraceae</taxon>
        <taxon>Sertulicium</taxon>
        <taxon>Sertulicium niveocremeum</taxon>
    </lineage>
</organism>
<gene>
    <name evidence="12" type="ORF">SISNIDRAFT_6166</name>
</gene>
<dbReference type="GO" id="GO:0005743">
    <property type="term" value="C:mitochondrial inner membrane"/>
    <property type="evidence" value="ECO:0007669"/>
    <property type="project" value="UniProtKB-SubCell"/>
</dbReference>
<keyword evidence="4" id="KW-0999">Mitochondrion inner membrane</keyword>
<dbReference type="Proteomes" id="UP000076722">
    <property type="component" value="Unassembled WGS sequence"/>
</dbReference>
<comment type="subcellular location">
    <subcellularLocation>
        <location evidence="1">Mitochondrion inner membrane</location>
        <topology evidence="1">Single-pass membrane protein</topology>
    </subcellularLocation>
</comment>
<evidence type="ECO:0000256" key="3">
    <source>
        <dbReference type="ARBA" id="ARBA00022692"/>
    </source>
</evidence>
<comment type="function">
    <text evidence="9">Essential for the assembly of ubiquinol-cytochrome c reductase. It has a direct effect on the correct occurrence of the Rieske protein, core 4, core 5 and apocytochrome b.</text>
</comment>
<dbReference type="InterPro" id="IPR012420">
    <property type="entry name" value="Cbp4"/>
</dbReference>
<keyword evidence="7 11" id="KW-0472">Membrane</keyword>